<protein>
    <submittedName>
        <fullName evidence="2">Uncharacterized protein</fullName>
    </submittedName>
</protein>
<evidence type="ECO:0000313" key="2">
    <source>
        <dbReference type="EMBL" id="GLI70012.1"/>
    </source>
</evidence>
<organism evidence="2 3">
    <name type="scientific">Volvox africanus</name>
    <dbReference type="NCBI Taxonomy" id="51714"/>
    <lineage>
        <taxon>Eukaryota</taxon>
        <taxon>Viridiplantae</taxon>
        <taxon>Chlorophyta</taxon>
        <taxon>core chlorophytes</taxon>
        <taxon>Chlorophyceae</taxon>
        <taxon>CS clade</taxon>
        <taxon>Chlamydomonadales</taxon>
        <taxon>Volvocaceae</taxon>
        <taxon>Volvox</taxon>
    </lineage>
</organism>
<sequence length="384" mass="41597">MAAPGDSRPTCAVATDGDQNSDKYASLLESLSSGSAHLSSLPRLHWQDVNAVSQVILADLSSTTATNGNQYDAPSCLLHSIVGIDMASNDTSHSPAQPVTPSPPVSQLHVSRPSWLRPVIALCLQVRQACQRHQRQTLRQHATSNTEVVASTMAQKHIVPGPDVTSGAPARSDSSLPPQHLGTEEARVEAGPKTFTTSLNTLTAITTMPMSDAEGGARLAAAATHAEDRIFAKAPLDPNLEMWLRTQSRLQPPVQCYKPQVQPQLSRRVRVKRMSPISPTVSVAWDKPHLQQHLRTTRMGNVAGRQTLEPLSQLSTAQVAGIYAAAKAAAKAAATARTTATRQNMQVTVQQQEQHLGYMPTQIQQQQKRSGARRRLFFEDDDSQ</sequence>
<evidence type="ECO:0000313" key="3">
    <source>
        <dbReference type="Proteomes" id="UP001165090"/>
    </source>
</evidence>
<name>A0ABQ5SKV6_9CHLO</name>
<accession>A0ABQ5SKV6</accession>
<gene>
    <name evidence="2" type="ORF">VaNZ11_014746</name>
</gene>
<dbReference type="EMBL" id="BSDZ01000089">
    <property type="protein sequence ID" value="GLI70012.1"/>
    <property type="molecule type" value="Genomic_DNA"/>
</dbReference>
<keyword evidence="3" id="KW-1185">Reference proteome</keyword>
<reference evidence="2 3" key="1">
    <citation type="journal article" date="2023" name="IScience">
        <title>Expanded male sex-determining region conserved during the evolution of homothallism in the green alga Volvox.</title>
        <authorList>
            <person name="Yamamoto K."/>
            <person name="Matsuzaki R."/>
            <person name="Mahakham W."/>
            <person name="Heman W."/>
            <person name="Sekimoto H."/>
            <person name="Kawachi M."/>
            <person name="Minakuchi Y."/>
            <person name="Toyoda A."/>
            <person name="Nozaki H."/>
        </authorList>
    </citation>
    <scope>NUCLEOTIDE SEQUENCE [LARGE SCALE GENOMIC DNA]</scope>
    <source>
        <strain evidence="2 3">NIES-4468</strain>
    </source>
</reference>
<evidence type="ECO:0000256" key="1">
    <source>
        <dbReference type="SAM" id="MobiDB-lite"/>
    </source>
</evidence>
<comment type="caution">
    <text evidence="2">The sequence shown here is derived from an EMBL/GenBank/DDBJ whole genome shotgun (WGS) entry which is preliminary data.</text>
</comment>
<feature type="region of interest" description="Disordered" evidence="1">
    <location>
        <begin position="159"/>
        <end position="187"/>
    </location>
</feature>
<proteinExistence type="predicted"/>
<dbReference type="Proteomes" id="UP001165090">
    <property type="component" value="Unassembled WGS sequence"/>
</dbReference>